<dbReference type="KEGG" id="dfg:B0537_06350"/>
<dbReference type="EMBL" id="CP019698">
    <property type="protein sequence ID" value="AQS58737.1"/>
    <property type="molecule type" value="Genomic_DNA"/>
</dbReference>
<name>A0A1S6IVD7_9FIRM</name>
<dbReference type="PANTHER" id="PTHR37478">
    <property type="match status" value="1"/>
</dbReference>
<dbReference type="RefSeq" id="WP_077713732.1">
    <property type="nucleotide sequence ID" value="NZ_CP019698.1"/>
</dbReference>
<organism evidence="3 4">
    <name type="scientific">Desulforamulus ferrireducens</name>
    <dbReference type="NCBI Taxonomy" id="1833852"/>
    <lineage>
        <taxon>Bacteria</taxon>
        <taxon>Bacillati</taxon>
        <taxon>Bacillota</taxon>
        <taxon>Clostridia</taxon>
        <taxon>Eubacteriales</taxon>
        <taxon>Peptococcaceae</taxon>
        <taxon>Desulforamulus</taxon>
    </lineage>
</organism>
<protein>
    <recommendedName>
        <fullName evidence="2">UPF0251 protein B0537_06350</fullName>
    </recommendedName>
</protein>
<proteinExistence type="inferred from homology"/>
<dbReference type="Pfam" id="PF02001">
    <property type="entry name" value="DUF134"/>
    <property type="match status" value="1"/>
</dbReference>
<accession>A0A1S6IVD7</accession>
<dbReference type="PANTHER" id="PTHR37478:SF2">
    <property type="entry name" value="UPF0251 PROTEIN TK0562"/>
    <property type="match status" value="1"/>
</dbReference>
<evidence type="ECO:0000313" key="3">
    <source>
        <dbReference type="EMBL" id="AQS58737.1"/>
    </source>
</evidence>
<dbReference type="InterPro" id="IPR013324">
    <property type="entry name" value="RNA_pol_sigma_r3/r4-like"/>
</dbReference>
<reference evidence="3 4" key="1">
    <citation type="journal article" date="2016" name="Int. J. Syst. Evol. Microbiol.">
        <title>Desulfotomaculum ferrireducens sp. nov., a moderately thermophilic sulfate-reducing and dissimilatory Fe(III)-reducing bacterium isolated from compost.</title>
        <authorList>
            <person name="Yang G."/>
            <person name="Guo J."/>
            <person name="Zhuang L."/>
            <person name="Yuan Y."/>
            <person name="Zhou S."/>
        </authorList>
    </citation>
    <scope>NUCLEOTIDE SEQUENCE [LARGE SCALE GENOMIC DNA]</scope>
    <source>
        <strain evidence="3 4">GSS09</strain>
    </source>
</reference>
<evidence type="ECO:0000256" key="2">
    <source>
        <dbReference type="HAMAP-Rule" id="MF_00674"/>
    </source>
</evidence>
<evidence type="ECO:0000256" key="1">
    <source>
        <dbReference type="ARBA" id="ARBA00009350"/>
    </source>
</evidence>
<dbReference type="OrthoDB" id="280278at2"/>
<dbReference type="InterPro" id="IPR002852">
    <property type="entry name" value="UPF0251"/>
</dbReference>
<gene>
    <name evidence="3" type="ORF">B0537_06350</name>
</gene>
<dbReference type="Gene3D" id="1.10.10.10">
    <property type="entry name" value="Winged helix-like DNA-binding domain superfamily/Winged helix DNA-binding domain"/>
    <property type="match status" value="1"/>
</dbReference>
<dbReference type="HAMAP" id="MF_00674">
    <property type="entry name" value="UPF0251"/>
    <property type="match status" value="1"/>
</dbReference>
<comment type="similarity">
    <text evidence="1 2">Belongs to the UPF0251 family.</text>
</comment>
<evidence type="ECO:0000313" key="4">
    <source>
        <dbReference type="Proteomes" id="UP000189464"/>
    </source>
</evidence>
<dbReference type="AlphaFoldDB" id="A0A1S6IVD7"/>
<keyword evidence="4" id="KW-1185">Reference proteome</keyword>
<dbReference type="SUPFAM" id="SSF88659">
    <property type="entry name" value="Sigma3 and sigma4 domains of RNA polymerase sigma factors"/>
    <property type="match status" value="1"/>
</dbReference>
<dbReference type="InterPro" id="IPR036388">
    <property type="entry name" value="WH-like_DNA-bd_sf"/>
</dbReference>
<dbReference type="Proteomes" id="UP000189464">
    <property type="component" value="Chromosome"/>
</dbReference>
<dbReference type="STRING" id="1833852.B0537_06350"/>
<sequence>MARPPKCRMVERLPTVTYFKPQGIPMSKLSEVILTVEELEAVRLADLEGMEQEACAEKMAVSRPTFQRMLTGARKKIAEALINGLAIRVEGGNYQVILSHLQCNQCGYKWEGTFCRRHTKCPRCCSKNWRIFVTE</sequence>